<sequence>MVTQDGSAVPDAQLCVTTGEFILTADGRRWHQSLVLQCVSPVAVREELTAAGPVLTTAAPNSTRWLLAKRR</sequence>
<dbReference type="Proteomes" id="UP000077342">
    <property type="component" value="Unassembled WGS sequence"/>
</dbReference>
<evidence type="ECO:0000313" key="1">
    <source>
        <dbReference type="EMBL" id="KZS66625.1"/>
    </source>
</evidence>
<dbReference type="AlphaFoldDB" id="A0A162D314"/>
<dbReference type="EMBL" id="LWCI01000044">
    <property type="protein sequence ID" value="KZS66625.1"/>
    <property type="molecule type" value="Genomic_DNA"/>
</dbReference>
<name>A0A162D314_9MYCO</name>
<protein>
    <submittedName>
        <fullName evidence="1">Uncharacterized protein</fullName>
    </submittedName>
</protein>
<gene>
    <name evidence="1" type="ORF">A4G28_16300</name>
</gene>
<organism evidence="1 2">
    <name type="scientific">Mycobacterium ostraviense</name>
    <dbReference type="NCBI Taxonomy" id="2738409"/>
    <lineage>
        <taxon>Bacteria</taxon>
        <taxon>Bacillati</taxon>
        <taxon>Actinomycetota</taxon>
        <taxon>Actinomycetes</taxon>
        <taxon>Mycobacteriales</taxon>
        <taxon>Mycobacteriaceae</taxon>
        <taxon>Mycobacterium</taxon>
    </lineage>
</organism>
<accession>A0A162D314</accession>
<reference evidence="2" key="1">
    <citation type="submission" date="2016-04" db="EMBL/GenBank/DDBJ databases">
        <authorList>
            <person name="Strapagiel D."/>
            <person name="Borowka P."/>
            <person name="Marciniak B."/>
            <person name="Bakula Z."/>
            <person name="Van Ingen J."/>
            <person name="Safianowska A."/>
            <person name="Dziadek J."/>
            <person name="Jagielski T."/>
        </authorList>
    </citation>
    <scope>NUCLEOTIDE SEQUENCE [LARGE SCALE GENOMIC DNA]</scope>
    <source>
        <strain evidence="2">1010001458</strain>
    </source>
</reference>
<comment type="caution">
    <text evidence="1">The sequence shown here is derived from an EMBL/GenBank/DDBJ whole genome shotgun (WGS) entry which is preliminary data.</text>
</comment>
<proteinExistence type="predicted"/>
<keyword evidence="2" id="KW-1185">Reference proteome</keyword>
<evidence type="ECO:0000313" key="2">
    <source>
        <dbReference type="Proteomes" id="UP000077342"/>
    </source>
</evidence>